<evidence type="ECO:0000313" key="8">
    <source>
        <dbReference type="Proteomes" id="UP001198830"/>
    </source>
</evidence>
<dbReference type="EMBL" id="JAJGNP010000005">
    <property type="protein sequence ID" value="MCC4232730.1"/>
    <property type="molecule type" value="Genomic_DNA"/>
</dbReference>
<keyword evidence="2" id="KW-0812">Transmembrane</keyword>
<evidence type="ECO:0000313" key="7">
    <source>
        <dbReference type="EMBL" id="MCC4232730.1"/>
    </source>
</evidence>
<feature type="signal peptide" evidence="5">
    <location>
        <begin position="1"/>
        <end position="16"/>
    </location>
</feature>
<evidence type="ECO:0000256" key="1">
    <source>
        <dbReference type="ARBA" id="ARBA00004167"/>
    </source>
</evidence>
<keyword evidence="3" id="KW-1133">Transmembrane helix</keyword>
<keyword evidence="8" id="KW-1185">Reference proteome</keyword>
<dbReference type="Proteomes" id="UP001198830">
    <property type="component" value="Unassembled WGS sequence"/>
</dbReference>
<dbReference type="Gene3D" id="3.30.1150.10">
    <property type="match status" value="1"/>
</dbReference>
<keyword evidence="5" id="KW-0732">Signal</keyword>
<dbReference type="PROSITE" id="PS52015">
    <property type="entry name" value="TONB_CTD"/>
    <property type="match status" value="1"/>
</dbReference>
<gene>
    <name evidence="7" type="ORF">LL253_08495</name>
</gene>
<protein>
    <submittedName>
        <fullName evidence="7">Energy transducer TonB</fullName>
    </submittedName>
</protein>
<comment type="subcellular location">
    <subcellularLocation>
        <location evidence="1">Membrane</location>
        <topology evidence="1">Single-pass membrane protein</topology>
    </subcellularLocation>
</comment>
<proteinExistence type="predicted"/>
<organism evidence="7 8">
    <name type="scientific">Sphingobium soli</name>
    <dbReference type="NCBI Taxonomy" id="1591116"/>
    <lineage>
        <taxon>Bacteria</taxon>
        <taxon>Pseudomonadati</taxon>
        <taxon>Pseudomonadota</taxon>
        <taxon>Alphaproteobacteria</taxon>
        <taxon>Sphingomonadales</taxon>
        <taxon>Sphingomonadaceae</taxon>
        <taxon>Sphingobium</taxon>
    </lineage>
</organism>
<dbReference type="InterPro" id="IPR037682">
    <property type="entry name" value="TonB_C"/>
</dbReference>
<dbReference type="SUPFAM" id="SSF74653">
    <property type="entry name" value="TolA/TonB C-terminal domain"/>
    <property type="match status" value="1"/>
</dbReference>
<evidence type="ECO:0000256" key="2">
    <source>
        <dbReference type="ARBA" id="ARBA00022692"/>
    </source>
</evidence>
<comment type="caution">
    <text evidence="7">The sequence shown here is derived from an EMBL/GenBank/DDBJ whole genome shotgun (WGS) entry which is preliminary data.</text>
</comment>
<dbReference type="InterPro" id="IPR006260">
    <property type="entry name" value="TonB/TolA_C"/>
</dbReference>
<evidence type="ECO:0000256" key="3">
    <source>
        <dbReference type="ARBA" id="ARBA00022989"/>
    </source>
</evidence>
<feature type="chain" id="PRO_5046426798" evidence="5">
    <location>
        <begin position="17"/>
        <end position="206"/>
    </location>
</feature>
<accession>A0ABS8H3F5</accession>
<reference evidence="7 8" key="1">
    <citation type="submission" date="2021-10" db="EMBL/GenBank/DDBJ databases">
        <title>The diversity and Nitrogen Metabolism of Culturable Nitrate-Utilizing Bacteria Within the Oxygen Minimum Zone of the Changjiang (Yangtze River)Estuary.</title>
        <authorList>
            <person name="Zhang D."/>
            <person name="Zheng J."/>
            <person name="Liu S."/>
            <person name="He W."/>
        </authorList>
    </citation>
    <scope>NUCLEOTIDE SEQUENCE [LARGE SCALE GENOMIC DNA]</scope>
    <source>
        <strain evidence="7 8">FXH275-2</strain>
    </source>
</reference>
<dbReference type="Pfam" id="PF03544">
    <property type="entry name" value="TonB_C"/>
    <property type="match status" value="1"/>
</dbReference>
<keyword evidence="4" id="KW-0472">Membrane</keyword>
<dbReference type="NCBIfam" id="TIGR01352">
    <property type="entry name" value="tonB_Cterm"/>
    <property type="match status" value="1"/>
</dbReference>
<feature type="domain" description="TonB C-terminal" evidence="6">
    <location>
        <begin position="16"/>
        <end position="114"/>
    </location>
</feature>
<evidence type="ECO:0000256" key="4">
    <source>
        <dbReference type="ARBA" id="ARBA00023136"/>
    </source>
</evidence>
<evidence type="ECO:0000259" key="6">
    <source>
        <dbReference type="PROSITE" id="PS52015"/>
    </source>
</evidence>
<evidence type="ECO:0000256" key="5">
    <source>
        <dbReference type="SAM" id="SignalP"/>
    </source>
</evidence>
<name>A0ABS8H3F5_9SPHN</name>
<sequence length="206" mass="22210">MTALLSIMLAATLVPAMPAKSPGYWLSDDDYPSGALKRKEEGPVAFSLLISPTGRIANCMITQTSGSADLDERTCAMIASRGRFKAARDENAAATYGSYRGMLYWRLPGKLGGPSYRYVPPVDMTLQVKRLPGGAQEERVTLTAKFDQTGHVTACQAFNPDQSSAKLVEVACQQTQQFFSSVTADADGRPVPIVQQLTVKFQVAAP</sequence>